<evidence type="ECO:0000313" key="2">
    <source>
        <dbReference type="EMBL" id="MFC7321646.1"/>
    </source>
</evidence>
<evidence type="ECO:0000256" key="1">
    <source>
        <dbReference type="SAM" id="Phobius"/>
    </source>
</evidence>
<feature type="transmembrane region" description="Helical" evidence="1">
    <location>
        <begin position="50"/>
        <end position="70"/>
    </location>
</feature>
<gene>
    <name evidence="2" type="ORF">ACFQMN_12240</name>
</gene>
<dbReference type="Proteomes" id="UP001596494">
    <property type="component" value="Unassembled WGS sequence"/>
</dbReference>
<evidence type="ECO:0000313" key="3">
    <source>
        <dbReference type="Proteomes" id="UP001596494"/>
    </source>
</evidence>
<keyword evidence="1" id="KW-0812">Transmembrane</keyword>
<dbReference type="EMBL" id="JBHTBY010000011">
    <property type="protein sequence ID" value="MFC7321646.1"/>
    <property type="molecule type" value="Genomic_DNA"/>
</dbReference>
<keyword evidence="1" id="KW-0472">Membrane</keyword>
<keyword evidence="1" id="KW-1133">Transmembrane helix</keyword>
<sequence length="147" mass="16384">MGEILLEYGTSEDQWGILTLSLFVILVGIAMVIAISKGVLKLPVNKKDKFIYVVWGFILLGGVGAVITLFNTSINETKNNNAIKGWTSERGYYVENYGEIKERKGEESIIVGTNSKEEEKEVDHVINGCDFDVYAELTNGDVWICIE</sequence>
<comment type="caution">
    <text evidence="2">The sequence shown here is derived from an EMBL/GenBank/DDBJ whole genome shotgun (WGS) entry which is preliminary data.</text>
</comment>
<feature type="transmembrane region" description="Helical" evidence="1">
    <location>
        <begin position="15"/>
        <end position="38"/>
    </location>
</feature>
<keyword evidence="3" id="KW-1185">Reference proteome</keyword>
<protein>
    <submittedName>
        <fullName evidence="2">Uncharacterized protein</fullName>
    </submittedName>
</protein>
<accession>A0ABW2K6K4</accession>
<organism evidence="2 3">
    <name type="scientific">Halobacillus campisalis</name>
    <dbReference type="NCBI Taxonomy" id="435909"/>
    <lineage>
        <taxon>Bacteria</taxon>
        <taxon>Bacillati</taxon>
        <taxon>Bacillota</taxon>
        <taxon>Bacilli</taxon>
        <taxon>Bacillales</taxon>
        <taxon>Bacillaceae</taxon>
        <taxon>Halobacillus</taxon>
    </lineage>
</organism>
<dbReference type="RefSeq" id="WP_289216637.1">
    <property type="nucleotide sequence ID" value="NZ_JAPVRC010000007.1"/>
</dbReference>
<proteinExistence type="predicted"/>
<name>A0ABW2K6K4_9BACI</name>
<reference evidence="3" key="1">
    <citation type="journal article" date="2019" name="Int. J. Syst. Evol. Microbiol.">
        <title>The Global Catalogue of Microorganisms (GCM) 10K type strain sequencing project: providing services to taxonomists for standard genome sequencing and annotation.</title>
        <authorList>
            <consortium name="The Broad Institute Genomics Platform"/>
            <consortium name="The Broad Institute Genome Sequencing Center for Infectious Disease"/>
            <person name="Wu L."/>
            <person name="Ma J."/>
        </authorList>
    </citation>
    <scope>NUCLEOTIDE SEQUENCE [LARGE SCALE GENOMIC DNA]</scope>
    <source>
        <strain evidence="3">CCUG 73951</strain>
    </source>
</reference>